<comment type="caution">
    <text evidence="8">The sequence shown here is derived from an EMBL/GenBank/DDBJ whole genome shotgun (WGS) entry which is preliminary data.</text>
</comment>
<evidence type="ECO:0000256" key="4">
    <source>
        <dbReference type="ARBA" id="ARBA00022777"/>
    </source>
</evidence>
<evidence type="ECO:0000256" key="3">
    <source>
        <dbReference type="ARBA" id="ARBA00022741"/>
    </source>
</evidence>
<dbReference type="InterPro" id="IPR011611">
    <property type="entry name" value="PfkB_dom"/>
</dbReference>
<evidence type="ECO:0000313" key="9">
    <source>
        <dbReference type="Proteomes" id="UP000249299"/>
    </source>
</evidence>
<keyword evidence="3" id="KW-0547">Nucleotide-binding</keyword>
<dbReference type="Pfam" id="PF09863">
    <property type="entry name" value="DUF2090"/>
    <property type="match status" value="1"/>
</dbReference>
<dbReference type="CDD" id="cd01166">
    <property type="entry name" value="KdgK"/>
    <property type="match status" value="1"/>
</dbReference>
<dbReference type="Gene3D" id="3.20.20.70">
    <property type="entry name" value="Aldolase class I"/>
    <property type="match status" value="1"/>
</dbReference>
<dbReference type="InterPro" id="IPR030830">
    <property type="entry name" value="Myo_inos_IolC"/>
</dbReference>
<evidence type="ECO:0000256" key="1">
    <source>
        <dbReference type="ARBA" id="ARBA00010688"/>
    </source>
</evidence>
<proteinExistence type="inferred from homology"/>
<dbReference type="InterPro" id="IPR023314">
    <property type="entry name" value="Myo_inos_IolC-like_sf"/>
</dbReference>
<evidence type="ECO:0000313" key="8">
    <source>
        <dbReference type="EMBL" id="RAI25851.1"/>
    </source>
</evidence>
<dbReference type="PROSITE" id="PS00584">
    <property type="entry name" value="PFKB_KINASES_2"/>
    <property type="match status" value="1"/>
</dbReference>
<dbReference type="Pfam" id="PF00294">
    <property type="entry name" value="PfkB"/>
    <property type="match status" value="1"/>
</dbReference>
<dbReference type="Gene3D" id="3.40.1190.20">
    <property type="match status" value="1"/>
</dbReference>
<dbReference type="PANTHER" id="PTHR43085:SF49">
    <property type="entry name" value="5-DEHYDRO-2-DEOXYGLUCONOKINASE"/>
    <property type="match status" value="1"/>
</dbReference>
<organism evidence="8 9">
    <name type="scientific">Rhodobium orientis</name>
    <dbReference type="NCBI Taxonomy" id="34017"/>
    <lineage>
        <taxon>Bacteria</taxon>
        <taxon>Pseudomonadati</taxon>
        <taxon>Pseudomonadota</taxon>
        <taxon>Alphaproteobacteria</taxon>
        <taxon>Hyphomicrobiales</taxon>
        <taxon>Rhodobiaceae</taxon>
        <taxon>Rhodobium</taxon>
    </lineage>
</organism>
<keyword evidence="2" id="KW-0808">Transferase</keyword>
<dbReference type="NCBIfam" id="TIGR04382">
    <property type="entry name" value="myo_inos_iolC_N"/>
    <property type="match status" value="1"/>
</dbReference>
<comment type="similarity">
    <text evidence="1">Belongs to the carbohydrate kinase PfkB family.</text>
</comment>
<keyword evidence="5" id="KW-0067">ATP-binding</keyword>
<dbReference type="EMBL" id="NPEV01000040">
    <property type="protein sequence ID" value="RAI25851.1"/>
    <property type="molecule type" value="Genomic_DNA"/>
</dbReference>
<name>A0A327JIM3_9HYPH</name>
<dbReference type="InterPro" id="IPR013785">
    <property type="entry name" value="Aldolase_TIM"/>
</dbReference>
<protein>
    <submittedName>
        <fullName evidence="8">5-dehydro-2-deoxygluconokinase</fullName>
    </submittedName>
</protein>
<feature type="domain" description="Carbohydrate kinase PfkB" evidence="6">
    <location>
        <begin position="12"/>
        <end position="325"/>
    </location>
</feature>
<dbReference type="InterPro" id="IPR050306">
    <property type="entry name" value="PfkB_Carbo_kinase"/>
</dbReference>
<dbReference type="GO" id="GO:0016301">
    <property type="term" value="F:kinase activity"/>
    <property type="evidence" value="ECO:0007669"/>
    <property type="project" value="UniProtKB-KW"/>
</dbReference>
<keyword evidence="4 8" id="KW-0418">Kinase</keyword>
<evidence type="ECO:0000259" key="6">
    <source>
        <dbReference type="Pfam" id="PF00294"/>
    </source>
</evidence>
<accession>A0A327JIM3</accession>
<dbReference type="InterPro" id="IPR029056">
    <property type="entry name" value="Ribokinase-like"/>
</dbReference>
<dbReference type="Gene3D" id="2.20.150.10">
    <property type="entry name" value="putative 5-dehydro-2- deoxygluconokinase"/>
    <property type="match status" value="1"/>
</dbReference>
<dbReference type="OrthoDB" id="9792663at2"/>
<evidence type="ECO:0000256" key="2">
    <source>
        <dbReference type="ARBA" id="ARBA00022679"/>
    </source>
</evidence>
<reference evidence="8 9" key="1">
    <citation type="submission" date="2017-07" db="EMBL/GenBank/DDBJ databases">
        <title>Draft Genome Sequences of Select Purple Nonsulfur Bacteria.</title>
        <authorList>
            <person name="Lasarre B."/>
            <person name="Mckinlay J.B."/>
        </authorList>
    </citation>
    <scope>NUCLEOTIDE SEQUENCE [LARGE SCALE GENOMIC DNA]</scope>
    <source>
        <strain evidence="8 9">DSM 11290</strain>
    </source>
</reference>
<sequence>MADQTAPTLDAITIGRSCVDLYSDQIGCRMEDTRSFSKYVGGCPTNIAVGAARLGLKVAVISRVGDDQLGRFVRETLDAEGVSTEALGSDPKRLTAMAFLGIEDDRSFPLLFARTDCADAALCEDDIDPGFIARARAVVVTGTHFSKPHLAAASHKAMAAARAAGRKVVFDIDYRPNLWGLAGAGEGDIRFVSDSAVTARVQEILPHCDVVVGTDEEVSIAGGAGDTREALRAIRARTDALIVLKTGPKGCLVFPGPIPEDLEDGVSSEGFPVEVFNVLGAGDGFMAGFLRGYLRDLPLEECCRIANACGALAVSRHGCAPSYPTWEELQVFFERGIVTPRLREDDWLEHVHWTTTRGPQWNDVCALAADHRVQLEAMADEAGVPRARISAFKSLCLDALLAARRDGVTLGTLLDSRYGRDALFRAEREGVWIGRPVEVPTSRPLRFEGLPSLGAELQSWPPDHVVKCLVYHNANDPEEMRRTQMDQLHRLASAARKARLEFLVEVIGTDRNAGETATADALRQIYAEGIRPDWWKLPDQTTRGWHAIEQVVRTEDPWCRGVLLLGLDAPIEVMEESLSRAAASPVVRGFAVGRTVFAAAARDWLAGTISDDEARRRLTTRFARLVDIWVEARQARAVA</sequence>
<dbReference type="PANTHER" id="PTHR43085">
    <property type="entry name" value="HEXOKINASE FAMILY MEMBER"/>
    <property type="match status" value="1"/>
</dbReference>
<keyword evidence="9" id="KW-1185">Reference proteome</keyword>
<dbReference type="InterPro" id="IPR002173">
    <property type="entry name" value="Carboh/pur_kinase_PfkB_CS"/>
</dbReference>
<feature type="domain" description="DUF2090" evidence="7">
    <location>
        <begin position="328"/>
        <end position="632"/>
    </location>
</feature>
<dbReference type="GO" id="GO:0005524">
    <property type="term" value="F:ATP binding"/>
    <property type="evidence" value="ECO:0007669"/>
    <property type="project" value="UniProtKB-KW"/>
</dbReference>
<dbReference type="InterPro" id="IPR018659">
    <property type="entry name" value="DUF2090"/>
</dbReference>
<dbReference type="Proteomes" id="UP000249299">
    <property type="component" value="Unassembled WGS sequence"/>
</dbReference>
<gene>
    <name evidence="8" type="primary">iolC</name>
    <name evidence="8" type="ORF">CH339_16580</name>
</gene>
<dbReference type="SUPFAM" id="SSF53613">
    <property type="entry name" value="Ribokinase-like"/>
    <property type="match status" value="1"/>
</dbReference>
<evidence type="ECO:0000256" key="5">
    <source>
        <dbReference type="ARBA" id="ARBA00022840"/>
    </source>
</evidence>
<evidence type="ECO:0000259" key="7">
    <source>
        <dbReference type="Pfam" id="PF09863"/>
    </source>
</evidence>
<dbReference type="AlphaFoldDB" id="A0A327JIM3"/>